<dbReference type="PATRIC" id="fig|1582439.9.peg.1173"/>
<feature type="domain" description="SHOCT" evidence="2">
    <location>
        <begin position="92"/>
        <end position="118"/>
    </location>
</feature>
<dbReference type="HOGENOM" id="CLU_1880969_0_0_2"/>
<feature type="region of interest" description="Disordered" evidence="1">
    <location>
        <begin position="47"/>
        <end position="70"/>
    </location>
</feature>
<gene>
    <name evidence="3" type="ORF">NPIRD3C_1139</name>
</gene>
<dbReference type="KEGG" id="nid:NPIRD3C_1139"/>
<dbReference type="EMBL" id="CP010868">
    <property type="protein sequence ID" value="AJM92351.1"/>
    <property type="molecule type" value="Genomic_DNA"/>
</dbReference>
<sequence length="121" mass="13358">MATKKKVGYIERFLKKADKAIDEGVKRADEVLEDAVEFGSMTAKQAAQASKEIQNRAKKESEQLHKKGTKKISEGISAVKNAGVGTEDDLATLEKLGKLRKAGVITQKEFQAKKKKILDRI</sequence>
<dbReference type="STRING" id="1582439.NPIRD3C_1139"/>
<proteinExistence type="predicted"/>
<dbReference type="OrthoDB" id="3293at2157"/>
<evidence type="ECO:0000259" key="2">
    <source>
        <dbReference type="Pfam" id="PF09851"/>
    </source>
</evidence>
<evidence type="ECO:0000313" key="4">
    <source>
        <dbReference type="Proteomes" id="UP000032027"/>
    </source>
</evidence>
<reference evidence="3 4" key="2">
    <citation type="journal article" date="2016" name="ISME J.">
        <title>Physiological and genomic characterization of two novel marine thaumarchaeal strains indicates niche differentiation.</title>
        <authorList>
            <person name="Bayer B."/>
            <person name="Vojvoda J."/>
            <person name="Offre P."/>
            <person name="Alves R.J."/>
            <person name="Elisabeth N.H."/>
            <person name="Garcia J.A."/>
            <person name="Volland J.M."/>
            <person name="Srivastava A."/>
            <person name="Schleper C."/>
            <person name="Herndl G.J."/>
        </authorList>
    </citation>
    <scope>NUCLEOTIDE SEQUENCE [LARGE SCALE GENOMIC DNA]</scope>
    <source>
        <strain evidence="3 4">D3C</strain>
    </source>
</reference>
<keyword evidence="4" id="KW-1185">Reference proteome</keyword>
<reference evidence="4" key="1">
    <citation type="submission" date="2015-02" db="EMBL/GenBank/DDBJ databases">
        <title>Characterization of two novel Thaumarchaeota isolated from the Northern Adriatic Sea.</title>
        <authorList>
            <person name="Bayer B."/>
            <person name="Vojvoda J."/>
            <person name="Offre P."/>
            <person name="Srivastava A."/>
            <person name="Elisabeth N."/>
            <person name="Garcia J.A.L."/>
            <person name="Schleper C."/>
            <person name="Herndl G.J."/>
        </authorList>
    </citation>
    <scope>NUCLEOTIDE SEQUENCE [LARGE SCALE GENOMIC DNA]</scope>
    <source>
        <strain evidence="4">D3C</strain>
    </source>
</reference>
<dbReference type="AlphaFoldDB" id="A0A0C5BVR3"/>
<reference evidence="3 4" key="3">
    <citation type="journal article" date="2019" name="Int. J. Syst. Evol. Microbiol.">
        <title>Nitrosopumilus adriaticus sp. nov. and Nitrosopumilus piranensis sp. nov., two ammonia-oxidizing archaea from the Adriatic Sea and members of the class Nitrososphaeria.</title>
        <authorList>
            <person name="Bayer B."/>
            <person name="Vojvoda J."/>
            <person name="Reinthaler T."/>
            <person name="Reyes C."/>
            <person name="Pinto M."/>
            <person name="Herndl G.J."/>
        </authorList>
    </citation>
    <scope>NUCLEOTIDE SEQUENCE [LARGE SCALE GENOMIC DNA]</scope>
    <source>
        <strain evidence="3 4">D3C</strain>
    </source>
</reference>
<name>A0A0C5BVR3_9ARCH</name>
<dbReference type="Pfam" id="PF09851">
    <property type="entry name" value="SHOCT"/>
    <property type="match status" value="1"/>
</dbReference>
<feature type="compositionally biased region" description="Basic and acidic residues" evidence="1">
    <location>
        <begin position="53"/>
        <end position="65"/>
    </location>
</feature>
<dbReference type="GeneID" id="41600284"/>
<dbReference type="InterPro" id="IPR018649">
    <property type="entry name" value="SHOCT"/>
</dbReference>
<protein>
    <recommendedName>
        <fullName evidence="2">SHOCT domain-containing protein</fullName>
    </recommendedName>
</protein>
<evidence type="ECO:0000313" key="3">
    <source>
        <dbReference type="EMBL" id="AJM92351.1"/>
    </source>
</evidence>
<dbReference type="Proteomes" id="UP000032027">
    <property type="component" value="Chromosome"/>
</dbReference>
<organism evidence="3 4">
    <name type="scientific">Nitrosopumilus piranensis</name>
    <dbReference type="NCBI Taxonomy" id="1582439"/>
    <lineage>
        <taxon>Archaea</taxon>
        <taxon>Nitrososphaerota</taxon>
        <taxon>Nitrososphaeria</taxon>
        <taxon>Nitrosopumilales</taxon>
        <taxon>Nitrosopumilaceae</taxon>
        <taxon>Nitrosopumilus</taxon>
    </lineage>
</organism>
<accession>A0A0C5BVR3</accession>
<dbReference type="RefSeq" id="WP_148703212.1">
    <property type="nucleotide sequence ID" value="NZ_CP010868.1"/>
</dbReference>
<evidence type="ECO:0000256" key="1">
    <source>
        <dbReference type="SAM" id="MobiDB-lite"/>
    </source>
</evidence>